<dbReference type="GO" id="GO:0009897">
    <property type="term" value="C:external side of plasma membrane"/>
    <property type="evidence" value="ECO:0007669"/>
    <property type="project" value="TreeGrafter"/>
</dbReference>
<feature type="signal peptide" evidence="4">
    <location>
        <begin position="1"/>
        <end position="19"/>
    </location>
</feature>
<dbReference type="InterPro" id="IPR039237">
    <property type="entry name" value="LY6G6C"/>
</dbReference>
<keyword evidence="3" id="KW-0472">Membrane</keyword>
<feature type="chain" id="PRO_5001601031" evidence="4">
    <location>
        <begin position="20"/>
        <end position="331"/>
    </location>
</feature>
<evidence type="ECO:0000259" key="6">
    <source>
        <dbReference type="Pfam" id="PF01064"/>
    </source>
</evidence>
<evidence type="ECO:0000256" key="3">
    <source>
        <dbReference type="ARBA" id="ARBA00023136"/>
    </source>
</evidence>
<dbReference type="PANTHER" id="PTHR32149:SF2">
    <property type="entry name" value="LYMPHOCYTE ANTIGEN 6 COMPLEX LOCUS PROTEIN G6C"/>
    <property type="match status" value="1"/>
</dbReference>
<dbReference type="InterPro" id="IPR045860">
    <property type="entry name" value="Snake_toxin-like_sf"/>
</dbReference>
<keyword evidence="7" id="KW-0675">Receptor</keyword>
<dbReference type="CDD" id="cd23546">
    <property type="entry name" value="TFP_LU_ECD_Ly6G6c"/>
    <property type="match status" value="1"/>
</dbReference>
<dbReference type="Proteomes" id="UP000030759">
    <property type="component" value="Unassembled WGS sequence"/>
</dbReference>
<organism evidence="7 8">
    <name type="scientific">Cricetulus griseus</name>
    <name type="common">Chinese hamster</name>
    <name type="synonym">Cricetulus barabensis griseus</name>
    <dbReference type="NCBI Taxonomy" id="10029"/>
    <lineage>
        <taxon>Eukaryota</taxon>
        <taxon>Metazoa</taxon>
        <taxon>Chordata</taxon>
        <taxon>Craniata</taxon>
        <taxon>Vertebrata</taxon>
        <taxon>Euteleostomi</taxon>
        <taxon>Mammalia</taxon>
        <taxon>Eutheria</taxon>
        <taxon>Euarchontoglires</taxon>
        <taxon>Glires</taxon>
        <taxon>Rodentia</taxon>
        <taxon>Myomorpha</taxon>
        <taxon>Muroidea</taxon>
        <taxon>Cricetidae</taxon>
        <taxon>Cricetinae</taxon>
        <taxon>Cricetulus</taxon>
    </lineage>
</organism>
<protein>
    <submittedName>
        <fullName evidence="7">TGF-beta receptor/activin receptor, type I/II containing protein</fullName>
    </submittedName>
</protein>
<proteinExistence type="predicted"/>
<dbReference type="SUPFAM" id="SSF57302">
    <property type="entry name" value="Snake toxin-like"/>
    <property type="match status" value="1"/>
</dbReference>
<dbReference type="PANTHER" id="PTHR32149">
    <property type="entry name" value="LYMPHOCYTE ANTIGEN 6 COMPLEX LOCUS PROTEIN G6C"/>
    <property type="match status" value="1"/>
</dbReference>
<evidence type="ECO:0000313" key="7">
    <source>
        <dbReference type="EMBL" id="ERE88827.1"/>
    </source>
</evidence>
<dbReference type="InterPro" id="IPR000472">
    <property type="entry name" value="Activin_recp"/>
</dbReference>
<evidence type="ECO:0000313" key="8">
    <source>
        <dbReference type="Proteomes" id="UP000030759"/>
    </source>
</evidence>
<dbReference type="AlphaFoldDB" id="A0A061IN68"/>
<evidence type="ECO:0000256" key="1">
    <source>
        <dbReference type="ARBA" id="ARBA00004370"/>
    </source>
</evidence>
<evidence type="ECO:0000259" key="5">
    <source>
        <dbReference type="Pfam" id="PF00021"/>
    </source>
</evidence>
<keyword evidence="2 4" id="KW-0732">Signal</keyword>
<gene>
    <name evidence="7" type="ORF">H671_1g2783</name>
</gene>
<dbReference type="CDD" id="cd23548">
    <property type="entry name" value="TFP_LU_ECD_Ly6G6e"/>
    <property type="match status" value="1"/>
</dbReference>
<reference evidence="8" key="1">
    <citation type="journal article" date="2013" name="Nat. Biotechnol.">
        <title>Chinese hamster genome sequenced from sorted chromosomes.</title>
        <authorList>
            <person name="Brinkrolf K."/>
            <person name="Rupp O."/>
            <person name="Laux H."/>
            <person name="Kollin F."/>
            <person name="Ernst W."/>
            <person name="Linke B."/>
            <person name="Kofler R."/>
            <person name="Romand S."/>
            <person name="Hesse F."/>
            <person name="Budach W.E."/>
            <person name="Galosy S."/>
            <person name="Muller D."/>
            <person name="Noll T."/>
            <person name="Wienberg J."/>
            <person name="Jostock T."/>
            <person name="Leonard M."/>
            <person name="Grillari J."/>
            <person name="Tauch A."/>
            <person name="Goesmann A."/>
            <person name="Helk B."/>
            <person name="Mott J.E."/>
            <person name="Puhler A."/>
            <person name="Borth N."/>
        </authorList>
    </citation>
    <scope>NUCLEOTIDE SEQUENCE [LARGE SCALE GENOMIC DNA]</scope>
    <source>
        <strain evidence="8">17A/GY</strain>
    </source>
</reference>
<dbReference type="Pfam" id="PF01064">
    <property type="entry name" value="Activin_recp"/>
    <property type="match status" value="1"/>
</dbReference>
<feature type="domain" description="Activin types I and II receptor" evidence="6">
    <location>
        <begin position="227"/>
        <end position="304"/>
    </location>
</feature>
<dbReference type="Pfam" id="PF00021">
    <property type="entry name" value="UPAR_LY6"/>
    <property type="match status" value="1"/>
</dbReference>
<dbReference type="Gene3D" id="2.10.60.10">
    <property type="entry name" value="CD59"/>
    <property type="match status" value="1"/>
</dbReference>
<dbReference type="EMBL" id="KE665405">
    <property type="protein sequence ID" value="ERE88827.1"/>
    <property type="molecule type" value="Genomic_DNA"/>
</dbReference>
<accession>A0A061IN68</accession>
<sequence>MKHLLLLTLSALLCCWVSADTRCHSCYKVPVLGCVDRQSCRLEPGQRCLTTNVYLGKMWVFSNLRCGTPEEPCREAFNQTNHKLGLNYNTTCCDKDNCNSPAPRPTPALALLSLTSLAGLGLCDPTVKGDPPWQQVPGQILYCLKGAIGRHIDTGSSSTPALRRQRQVDLCEFKASLVYRVCSDWGADLILPDCRASPAMGPSRAFLCILFLSGALGLTTSSTRGRLQCYACSFAKPCYPVLTECQEDEVCGVSVGTSDQKKEDVIERKGCLPRAQCPLLGHAIYWSQSYALRHHCCEQDLCNTAPSGRLPSLPLATLLLLAWGAHIFLCL</sequence>
<feature type="domain" description="UPAR/Ly6" evidence="5">
    <location>
        <begin position="20"/>
        <end position="101"/>
    </location>
</feature>
<dbReference type="GO" id="GO:0032991">
    <property type="term" value="C:protein-containing complex"/>
    <property type="evidence" value="ECO:0007669"/>
    <property type="project" value="TreeGrafter"/>
</dbReference>
<dbReference type="FunFam" id="2.10.60.10:FF:000028">
    <property type="entry name" value="Lymphocyte antigen 6 complex locus G6E"/>
    <property type="match status" value="1"/>
</dbReference>
<name>A0A061IN68_CRIGR</name>
<evidence type="ECO:0000256" key="4">
    <source>
        <dbReference type="SAM" id="SignalP"/>
    </source>
</evidence>
<dbReference type="GO" id="GO:0004675">
    <property type="term" value="F:transmembrane receptor protein serine/threonine kinase activity"/>
    <property type="evidence" value="ECO:0007669"/>
    <property type="project" value="InterPro"/>
</dbReference>
<dbReference type="InterPro" id="IPR016054">
    <property type="entry name" value="LY6_UPA_recep-like"/>
</dbReference>
<evidence type="ECO:0000256" key="2">
    <source>
        <dbReference type="ARBA" id="ARBA00022729"/>
    </source>
</evidence>
<comment type="subcellular location">
    <subcellularLocation>
        <location evidence="1">Membrane</location>
    </subcellularLocation>
</comment>